<reference evidence="2" key="1">
    <citation type="journal article" date="2019" name="Int. J. Syst. Evol. Microbiol.">
        <title>The Global Catalogue of Microorganisms (GCM) 10K type strain sequencing project: providing services to taxonomists for standard genome sequencing and annotation.</title>
        <authorList>
            <consortium name="The Broad Institute Genomics Platform"/>
            <consortium name="The Broad Institute Genome Sequencing Center for Infectious Disease"/>
            <person name="Wu L."/>
            <person name="Ma J."/>
        </authorList>
    </citation>
    <scope>NUCLEOTIDE SEQUENCE [LARGE SCALE GENOMIC DNA]</scope>
    <source>
        <strain evidence="2">JCM 16902</strain>
    </source>
</reference>
<dbReference type="RefSeq" id="WP_231485228.1">
    <property type="nucleotide sequence ID" value="NZ_BAAAZO010000002.1"/>
</dbReference>
<organism evidence="1 2">
    <name type="scientific">Kineosporia mesophila</name>
    <dbReference type="NCBI Taxonomy" id="566012"/>
    <lineage>
        <taxon>Bacteria</taxon>
        <taxon>Bacillati</taxon>
        <taxon>Actinomycetota</taxon>
        <taxon>Actinomycetes</taxon>
        <taxon>Kineosporiales</taxon>
        <taxon>Kineosporiaceae</taxon>
        <taxon>Kineosporia</taxon>
    </lineage>
</organism>
<accession>A0ABP6ZA93</accession>
<dbReference type="SUPFAM" id="SSF53756">
    <property type="entry name" value="UDP-Glycosyltransferase/glycogen phosphorylase"/>
    <property type="match status" value="1"/>
</dbReference>
<evidence type="ECO:0000313" key="2">
    <source>
        <dbReference type="Proteomes" id="UP001501074"/>
    </source>
</evidence>
<name>A0ABP6ZA93_9ACTN</name>
<gene>
    <name evidence="1" type="ORF">GCM10022223_16770</name>
</gene>
<dbReference type="Gene3D" id="3.40.50.2000">
    <property type="entry name" value="Glycogen Phosphorylase B"/>
    <property type="match status" value="1"/>
</dbReference>
<keyword evidence="2" id="KW-1185">Reference proteome</keyword>
<evidence type="ECO:0000313" key="1">
    <source>
        <dbReference type="EMBL" id="GAA3601668.1"/>
    </source>
</evidence>
<dbReference type="EMBL" id="BAAAZO010000002">
    <property type="protein sequence ID" value="GAA3601668.1"/>
    <property type="molecule type" value="Genomic_DNA"/>
</dbReference>
<dbReference type="Proteomes" id="UP001501074">
    <property type="component" value="Unassembled WGS sequence"/>
</dbReference>
<comment type="caution">
    <text evidence="1">The sequence shown here is derived from an EMBL/GenBank/DDBJ whole genome shotgun (WGS) entry which is preliminary data.</text>
</comment>
<proteinExistence type="predicted"/>
<protein>
    <submittedName>
        <fullName evidence="1">Glycosyltransferase</fullName>
    </submittedName>
</protein>
<sequence length="468" mass="50962">MRIGLVSGDGVPVSGLLTIFRNVIDLGRREGLVEAGPVPAELGYSWRPDKPGYFPDGPPDPEGHEFLAPLSIPLPSGPEAAGWTAVRNAVAQADALDDAGREELRQRIDRLAAPYREYFGQWLREAQVDWVCAVNLTLSDAVPVTAALHQAAAEYYGARGSGGVLFWDHDLFGSCAIFEDGLRVYPDHPNDFTPLPADEPYHRWAVVSESLAQECRRYPTGAGPHIVPNVLPEVPAGPLEDRHHEFLRQQGISPDRPILLNPVRVFRVKGVEIALDVLAGARQGNDGQAPVLLVFGGLSEDPVYAQEVVAKARSLGLEQDLRFLEGVPLRSYLDGTGRWHLDEVDLLRLATAGRGGVVFTPNLPDVETVGLGPALAAVAGIPCAVTDYDAFVPTYGKDFWTVRVGPSAQDAQRAGRELMTVLRTRPAELEDRLRRNRQVAQENFPTGPWVDLLRELTAAAGPAQKMPE</sequence>